<feature type="region of interest" description="Disordered" evidence="6">
    <location>
        <begin position="2472"/>
        <end position="2597"/>
    </location>
</feature>
<reference evidence="8 9" key="1">
    <citation type="submission" date="2016-12" db="EMBL/GenBank/DDBJ databases">
        <authorList>
            <person name="Gulvik C.A."/>
        </authorList>
    </citation>
    <scope>NUCLEOTIDE SEQUENCE [LARGE SCALE GENOMIC DNA]</scope>
    <source>
        <strain evidence="8 9">12-5291</strain>
    </source>
</reference>
<evidence type="ECO:0000256" key="1">
    <source>
        <dbReference type="ARBA" id="ARBA00022512"/>
    </source>
</evidence>
<dbReference type="Gene3D" id="2.60.40.4300">
    <property type="match status" value="1"/>
</dbReference>
<dbReference type="Gene3D" id="3.10.20.470">
    <property type="match status" value="1"/>
</dbReference>
<feature type="region of interest" description="Disordered" evidence="6">
    <location>
        <begin position="1155"/>
        <end position="1174"/>
    </location>
</feature>
<feature type="compositionally biased region" description="Polar residues" evidence="6">
    <location>
        <begin position="2576"/>
        <end position="2595"/>
    </location>
</feature>
<feature type="region of interest" description="Disordered" evidence="6">
    <location>
        <begin position="1546"/>
        <end position="1575"/>
    </location>
</feature>
<dbReference type="RefSeq" id="WP_077063936.1">
    <property type="nucleotide sequence ID" value="NZ_MSPT01000010.1"/>
</dbReference>
<feature type="compositionally biased region" description="Basic and acidic residues" evidence="6">
    <location>
        <begin position="2425"/>
        <end position="2436"/>
    </location>
</feature>
<feature type="region of interest" description="Disordered" evidence="6">
    <location>
        <begin position="1959"/>
        <end position="2116"/>
    </location>
</feature>
<evidence type="ECO:0000256" key="6">
    <source>
        <dbReference type="SAM" id="MobiDB-lite"/>
    </source>
</evidence>
<feature type="region of interest" description="Disordered" evidence="6">
    <location>
        <begin position="2130"/>
        <end position="2212"/>
    </location>
</feature>
<evidence type="ECO:0000256" key="2">
    <source>
        <dbReference type="ARBA" id="ARBA00022525"/>
    </source>
</evidence>
<dbReference type="NCBIfam" id="TIGR01167">
    <property type="entry name" value="LPXTG_anchor"/>
    <property type="match status" value="1"/>
</dbReference>
<evidence type="ECO:0000259" key="7">
    <source>
        <dbReference type="PROSITE" id="PS50847"/>
    </source>
</evidence>
<feature type="region of interest" description="Disordered" evidence="6">
    <location>
        <begin position="2401"/>
        <end position="2436"/>
    </location>
</feature>
<feature type="region of interest" description="Disordered" evidence="6">
    <location>
        <begin position="1788"/>
        <end position="1872"/>
    </location>
</feature>
<feature type="region of interest" description="Disordered" evidence="6">
    <location>
        <begin position="1277"/>
        <end position="1359"/>
    </location>
</feature>
<evidence type="ECO:0000256" key="5">
    <source>
        <dbReference type="ARBA" id="ARBA00023088"/>
    </source>
</evidence>
<keyword evidence="2" id="KW-0964">Secreted</keyword>
<feature type="region of interest" description="Disordered" evidence="6">
    <location>
        <begin position="71"/>
        <end position="163"/>
    </location>
</feature>
<dbReference type="Pfam" id="PF04650">
    <property type="entry name" value="YSIRK_signal"/>
    <property type="match status" value="1"/>
</dbReference>
<feature type="compositionally biased region" description="Basic and acidic residues" evidence="6">
    <location>
        <begin position="2083"/>
        <end position="2106"/>
    </location>
</feature>
<feature type="compositionally biased region" description="Pro residues" evidence="6">
    <location>
        <begin position="2554"/>
        <end position="2574"/>
    </location>
</feature>
<gene>
    <name evidence="8" type="ORF">BVE86_05335</name>
</gene>
<dbReference type="InterPro" id="IPR009459">
    <property type="entry name" value="MucBP_dom"/>
</dbReference>
<feature type="region of interest" description="Disordered" evidence="6">
    <location>
        <begin position="1208"/>
        <end position="1233"/>
    </location>
</feature>
<feature type="compositionally biased region" description="Low complexity" evidence="6">
    <location>
        <begin position="2278"/>
        <end position="2287"/>
    </location>
</feature>
<dbReference type="EMBL" id="MSPT01000010">
    <property type="protein sequence ID" value="ONK27247.1"/>
    <property type="molecule type" value="Genomic_DNA"/>
</dbReference>
<dbReference type="NCBIfam" id="TIGR01168">
    <property type="entry name" value="YSIRK_signal"/>
    <property type="match status" value="1"/>
</dbReference>
<organism evidence="8 9">
    <name type="scientific">Streptococcus azizii</name>
    <dbReference type="NCBI Taxonomy" id="1579424"/>
    <lineage>
        <taxon>Bacteria</taxon>
        <taxon>Bacillati</taxon>
        <taxon>Bacillota</taxon>
        <taxon>Bacilli</taxon>
        <taxon>Lactobacillales</taxon>
        <taxon>Streptococcaceae</taxon>
        <taxon>Streptococcus</taxon>
    </lineage>
</organism>
<feature type="compositionally biased region" description="Polar residues" evidence="6">
    <location>
        <begin position="2410"/>
        <end position="2423"/>
    </location>
</feature>
<accession>A0AB36JM31</accession>
<dbReference type="Pfam" id="PF00746">
    <property type="entry name" value="Gram_pos_anchor"/>
    <property type="match status" value="1"/>
</dbReference>
<dbReference type="Gene3D" id="3.10.20.320">
    <property type="entry name" value="Putative peptidoglycan bound protein (lpxtg motif)"/>
    <property type="match status" value="10"/>
</dbReference>
<feature type="region of interest" description="Disordered" evidence="6">
    <location>
        <begin position="2301"/>
        <end position="2387"/>
    </location>
</feature>
<comment type="caution">
    <text evidence="8">The sequence shown here is derived from an EMBL/GenBank/DDBJ whole genome shotgun (WGS) entry which is preliminary data.</text>
</comment>
<evidence type="ECO:0000313" key="8">
    <source>
        <dbReference type="EMBL" id="ONK27247.1"/>
    </source>
</evidence>
<feature type="compositionally biased region" description="Low complexity" evidence="6">
    <location>
        <begin position="2107"/>
        <end position="2116"/>
    </location>
</feature>
<keyword evidence="4" id="KW-0677">Repeat</keyword>
<dbReference type="InterPro" id="IPR041495">
    <property type="entry name" value="Mub_B2"/>
</dbReference>
<feature type="region of interest" description="Disordered" evidence="6">
    <location>
        <begin position="1375"/>
        <end position="1404"/>
    </location>
</feature>
<keyword evidence="5" id="KW-0572">Peptidoglycan-anchor</keyword>
<feature type="compositionally biased region" description="Basic and acidic residues" evidence="6">
    <location>
        <begin position="2378"/>
        <end position="2387"/>
    </location>
</feature>
<evidence type="ECO:0000256" key="4">
    <source>
        <dbReference type="ARBA" id="ARBA00022737"/>
    </source>
</evidence>
<feature type="compositionally biased region" description="Basic and acidic residues" evidence="6">
    <location>
        <begin position="2036"/>
        <end position="2065"/>
    </location>
</feature>
<dbReference type="Proteomes" id="UP000188600">
    <property type="component" value="Unassembled WGS sequence"/>
</dbReference>
<feature type="region of interest" description="Disordered" evidence="6">
    <location>
        <begin position="1447"/>
        <end position="1530"/>
    </location>
</feature>
<feature type="compositionally biased region" description="Basic and acidic residues" evidence="6">
    <location>
        <begin position="84"/>
        <end position="93"/>
    </location>
</feature>
<feature type="compositionally biased region" description="Basic and acidic residues" evidence="6">
    <location>
        <begin position="2254"/>
        <end position="2277"/>
    </location>
</feature>
<evidence type="ECO:0000256" key="3">
    <source>
        <dbReference type="ARBA" id="ARBA00022729"/>
    </source>
</evidence>
<dbReference type="Pfam" id="PF17966">
    <property type="entry name" value="Muc_B2"/>
    <property type="match status" value="1"/>
</dbReference>
<feature type="domain" description="Gram-positive cocci surface proteins LPxTG" evidence="7">
    <location>
        <begin position="2589"/>
        <end position="2623"/>
    </location>
</feature>
<dbReference type="InterPro" id="IPR019931">
    <property type="entry name" value="LPXTG_anchor"/>
</dbReference>
<feature type="region of interest" description="Disordered" evidence="6">
    <location>
        <begin position="1717"/>
        <end position="1748"/>
    </location>
</feature>
<evidence type="ECO:0000313" key="9">
    <source>
        <dbReference type="Proteomes" id="UP000188600"/>
    </source>
</evidence>
<feature type="region of interest" description="Disordered" evidence="6">
    <location>
        <begin position="1029"/>
        <end position="1064"/>
    </location>
</feature>
<dbReference type="PROSITE" id="PS50847">
    <property type="entry name" value="GRAM_POS_ANCHORING"/>
    <property type="match status" value="1"/>
</dbReference>
<feature type="region of interest" description="Disordered" evidence="6">
    <location>
        <begin position="1617"/>
        <end position="1701"/>
    </location>
</feature>
<name>A0AB36JM31_9STRE</name>
<protein>
    <recommendedName>
        <fullName evidence="7">Gram-positive cocci surface proteins LPxTG domain-containing protein</fullName>
    </recommendedName>
</protein>
<proteinExistence type="predicted"/>
<dbReference type="InterPro" id="IPR005877">
    <property type="entry name" value="YSIRK_signal_dom"/>
</dbReference>
<sequence>MKNRKGFDWYTLKQCFSFRKYHFGLVSVLLGALLVTGPEVARAEENVALEDQSTTALVMRQDSVADKEVEAAGLPLQPTPVAEVRAEATKEEGESGDTADPSGTQVAVEEKAEPKALDQQGKEVAGSEGTISAAPVAPVAEAEASTTPAGLAEVTPPSQEVGEHDVNLEDKALEESAYKILTVSRLKEMSAQEIAQLGERDFGDFHMTQEIFSQLSEEQIRALTFNRNYQNLRQRGGTTGGVFRAATETSSDKPNDGYTTSERILKKDGYTPYIDPTPGRKTVSVIENLYTPERGQGDKPSEIGRQYTFSVSKRDVDQQGEPRYLYVTVSKGGGVIATTTIDMQTLTAGQSIPLDQAANGSGSYAVIDVSFSPVTGKPILQIKKRIDNSLANFLPIYGTNVYTQTQPSVNNTVIPGHWGIQVTKFLEEGTNRELRPEFIQYGWDDLTNYTTRPVDIKGYDLIKTEGNENYVINSDSAEKVGDILYKRTVTNRGTLYRKLTMLEGGKTKVEAYITWAKAAGTFSNSVKVDKDRVAATLPSAREFFENRGNYFIYTDLDKTQEEQTRRTLNGVRGMVEFIQVRYSSPTGSNVAPTPDEYATAYREVTLEPFTATNSRYNLNRTLDVNNSVYQPDDVIYYYRAKTANVYVTYKDVNGNTLQVPKGGTYVDRVTDTQDGKYDTAYDTNDHKPNTIKTADGKTYKLAPAGNYPVGRVEADSHLASSAPVSGKVTETDQTVTYVYQEVKGDVVVLYRVDGSNAPITGISSDGKTIGRVSDSETQEKTAWEGAVVDTRASSTGTDYSTTDNRPAKITTADGKVYNRIEGRVGGNETGKVVEGTTRIVYYYELAKGTVVVHYVNENGVTIKAPVTDSDQLATGTDYNTSEHKLPTFTGTDGKTYELVPAGTYPVGRVDGDNHLVSSAPTTGKVTEGTKDVTYVYREVKKDKAVVIFRHVNEDGTKVVQELERTEEFEGRGATAIPYTEATKQAVIDRYLKQGYQLVADQYGAGKDFNGQDGVDTYYIDLTPKIVPFEPNKPVVPGSEVPNDPNKPTYPDPKDPDAKDPNSMKKTVTRTVTYYTENTDGSNRQPVAADKIATKTDSLHFRRTGTINLVTGEVVWNDWTVTDERYELVTNQKTGSFADYPNPTLEGYTLYAEEVDRGDSTSKDSTGGHERVQATDQDYHDKVIYRLIEVPKGSVIVHYKDTEGNTIKDDYTDTTDAPVGTDYNTGENDSEKPTIIEKDGKKYKLIPERTQGQETGQVVEGNTDVTYVYRELGSYLPYIPNEENPGDRPPVPYDETPENPSDNPPLPHIPGYTPKDPDGNPLKPVDPDDPTKGYVPPSIIDPNDPGTDTPVPYEKDPVPEVKKGKVVVHYKDTKGNTIKDDYTDTTDAPVGTDYNTGENDSEKPTIIEKDGKKYKLMPERTEGQETGQVVEGNTDVTYVYRELGSYLPYIPNEENPGDRPPVPYDETPENPSDNPPLPHIPGYTPKDPDGNPLKPVDPDDPTKGYVPPSITDPNDPGTDTPVPYEKDPVPEVKKGKVVVHYKDTKGNTIKDDYTDTTDAPVGTDYNTGENDSEKPTIIEKDGKKYKLMPERTEGQETGKVVEGNTDVTYVYRELGSYLPYVPGEENPGDRPPVPYDETPENPSDNPPLPHIPGYTPKDPDGNPLKPVDPDDPSKGYVPPSIIDPNDPGKDTPVPYEKDPVPEVKKGKVVVHYKDTKGNTIKDDYTDTTDAPVGTDYNTGENDSEKPTIIEKDGKKYKLIPERTEGQETGQVAEGTTEVTYVYRELGSYLPYVPGEENPGDRPPVPYDETPENPSDNPPLPHIPGYTPKDPDGNPLKPVDPDDPSKGYVPPSIIDPNDPGKDTPVPYEKDPVPEVKKGKVVVHYKDTKGNTIKDDYTDTTDAPVGTDYNTGENDSEKPTIIEKDGKKYKLIPERTEGQETGKVVEGNTDVTYVYRELGSYLPYVPGEENPGDRPPVPYDETPENPSDNPPLPHIPGYTPKDPDGNPLKPVDPDDPSKGYVPPSIIDPNDPGKDTPVPYEKDPVPEVKKGSVIVHYKDTKGNTIKDDYTDTTDAPVGTDYNTGENDSEKPTIIEKDGKKYKLMPERTEGQETGQVGEGTTEVTYVYRELGSYLPYVPGEENPGDRPPVPYDETPENPSDNPPLPHIPGYTPKDPDGNPLKPVDPDDPSKGYVPPSITDPNDPGKDTLVPYEKDPVPEVKKGKVVVHYKDTKGNTIKDDYTDTPESPVGTDYNTGENDSEKPTIIEKDGKKYKLIPERTEGQETGQVGEGTTEVTYVYRELGSYLPYVPGEENPGDRPPVPYDETPENPSDNPPLPHIPGYTPKDPDGNPLKPVDPDDPSKGYVPPSIIDPNDPGTDTPVPYEKDPVPEVKKGSVIVHYKDTEGNTIKDDYTDTTDSPVGTDYNTGENDSEKPTIIEKDGKKYKLMPERTEGQETGQVVEGNTDVTYVYRELGSYLPYVPGEENPGDRPPVPYDETPENPSDNPPLPHIPGYTPKDPDGNPLKPVDPDDPTKGYVPPSIIDPNDPGKDTPVPYEKDPVPQPTPTPTPIPTPAPAPTPEPSSQVMKPSSGTQELPQTGEDSSVALAALGGAMLLTAAGLTAKKRREEE</sequence>
<feature type="region of interest" description="Disordered" evidence="6">
    <location>
        <begin position="2230"/>
        <end position="2287"/>
    </location>
</feature>
<feature type="region of interest" description="Disordered" evidence="6">
    <location>
        <begin position="1888"/>
        <end position="1916"/>
    </location>
</feature>
<dbReference type="Pfam" id="PF06458">
    <property type="entry name" value="MucBP"/>
    <property type="match status" value="10"/>
</dbReference>
<keyword evidence="3" id="KW-0732">Signal</keyword>
<feature type="compositionally biased region" description="Basic and acidic residues" evidence="6">
    <location>
        <begin position="1051"/>
        <end position="1062"/>
    </location>
</feature>
<keyword evidence="1" id="KW-0134">Cell wall</keyword>
<feature type="compositionally biased region" description="Low complexity" evidence="6">
    <location>
        <begin position="132"/>
        <end position="149"/>
    </location>
</feature>